<feature type="non-terminal residue" evidence="1">
    <location>
        <position position="1"/>
    </location>
</feature>
<proteinExistence type="predicted"/>
<dbReference type="EMBL" id="HACA01029601">
    <property type="protein sequence ID" value="CDW46962.1"/>
    <property type="molecule type" value="Transcribed_RNA"/>
</dbReference>
<organism evidence="1">
    <name type="scientific">Lepeophtheirus salmonis</name>
    <name type="common">Salmon louse</name>
    <name type="synonym">Caligus salmonis</name>
    <dbReference type="NCBI Taxonomy" id="72036"/>
    <lineage>
        <taxon>Eukaryota</taxon>
        <taxon>Metazoa</taxon>
        <taxon>Ecdysozoa</taxon>
        <taxon>Arthropoda</taxon>
        <taxon>Crustacea</taxon>
        <taxon>Multicrustacea</taxon>
        <taxon>Hexanauplia</taxon>
        <taxon>Copepoda</taxon>
        <taxon>Siphonostomatoida</taxon>
        <taxon>Caligidae</taxon>
        <taxon>Lepeophtheirus</taxon>
    </lineage>
</organism>
<protein>
    <submittedName>
        <fullName evidence="1">Uncharacterized protein</fullName>
    </submittedName>
</protein>
<dbReference type="AlphaFoldDB" id="A0A0K2V9X6"/>
<evidence type="ECO:0000313" key="1">
    <source>
        <dbReference type="EMBL" id="CDW46962.1"/>
    </source>
</evidence>
<sequence length="32" mass="3878">KYCLAVIWSYDVIQFFKIFSRCSFEVRKTDIA</sequence>
<accession>A0A0K2V9X6</accession>
<name>A0A0K2V9X6_LEPSM</name>
<reference evidence="1" key="1">
    <citation type="submission" date="2014-05" db="EMBL/GenBank/DDBJ databases">
        <authorList>
            <person name="Chronopoulou M."/>
        </authorList>
    </citation>
    <scope>NUCLEOTIDE SEQUENCE</scope>
    <source>
        <tissue evidence="1">Whole organism</tissue>
    </source>
</reference>